<dbReference type="EMBL" id="CADEPM010000005">
    <property type="protein sequence ID" value="CAB3405967.1"/>
    <property type="molecule type" value="Genomic_DNA"/>
</dbReference>
<evidence type="ECO:0000256" key="5">
    <source>
        <dbReference type="SAM" id="MobiDB-lite"/>
    </source>
</evidence>
<comment type="caution">
    <text evidence="7">The sequence shown here is derived from an EMBL/GenBank/DDBJ whole genome shotgun (WGS) entry which is preliminary data.</text>
</comment>
<dbReference type="PANTHER" id="PTHR46169">
    <property type="entry name" value="DNA REPLICATION-RELATED ELEMENT FACTOR, ISOFORM A"/>
    <property type="match status" value="1"/>
</dbReference>
<evidence type="ECO:0000256" key="4">
    <source>
        <dbReference type="PROSITE-ProRule" id="PRU00027"/>
    </source>
</evidence>
<protein>
    <recommendedName>
        <fullName evidence="6">BED-type domain-containing protein</fullName>
    </recommendedName>
</protein>
<dbReference type="GO" id="GO:0006357">
    <property type="term" value="P:regulation of transcription by RNA polymerase II"/>
    <property type="evidence" value="ECO:0007669"/>
    <property type="project" value="TreeGrafter"/>
</dbReference>
<dbReference type="GO" id="GO:0008270">
    <property type="term" value="F:zinc ion binding"/>
    <property type="evidence" value="ECO:0007669"/>
    <property type="project" value="UniProtKB-KW"/>
</dbReference>
<feature type="region of interest" description="Disordered" evidence="5">
    <location>
        <begin position="324"/>
        <end position="377"/>
    </location>
</feature>
<evidence type="ECO:0000256" key="2">
    <source>
        <dbReference type="ARBA" id="ARBA00022771"/>
    </source>
</evidence>
<feature type="region of interest" description="Disordered" evidence="5">
    <location>
        <begin position="107"/>
        <end position="151"/>
    </location>
</feature>
<dbReference type="Proteomes" id="UP000494206">
    <property type="component" value="Unassembled WGS sequence"/>
</dbReference>
<keyword evidence="1" id="KW-0479">Metal-binding</keyword>
<evidence type="ECO:0000259" key="6">
    <source>
        <dbReference type="PROSITE" id="PS50808"/>
    </source>
</evidence>
<dbReference type="GO" id="GO:0003677">
    <property type="term" value="F:DNA binding"/>
    <property type="evidence" value="ECO:0007669"/>
    <property type="project" value="InterPro"/>
</dbReference>
<dbReference type="GO" id="GO:0005634">
    <property type="term" value="C:nucleus"/>
    <property type="evidence" value="ECO:0007669"/>
    <property type="project" value="TreeGrafter"/>
</dbReference>
<gene>
    <name evidence="7" type="ORF">CBOVIS_LOCUS8100</name>
</gene>
<dbReference type="OrthoDB" id="1607513at2759"/>
<reference evidence="7 8" key="1">
    <citation type="submission" date="2020-04" db="EMBL/GenBank/DDBJ databases">
        <authorList>
            <person name="Laetsch R D."/>
            <person name="Stevens L."/>
            <person name="Kumar S."/>
            <person name="Blaxter L. M."/>
        </authorList>
    </citation>
    <scope>NUCLEOTIDE SEQUENCE [LARGE SCALE GENOMIC DNA]</scope>
</reference>
<dbReference type="InterPro" id="IPR052717">
    <property type="entry name" value="Vacuolar_transposase_reg"/>
</dbReference>
<keyword evidence="2 4" id="KW-0863">Zinc-finger</keyword>
<evidence type="ECO:0000313" key="8">
    <source>
        <dbReference type="Proteomes" id="UP000494206"/>
    </source>
</evidence>
<dbReference type="SUPFAM" id="SSF53098">
    <property type="entry name" value="Ribonuclease H-like"/>
    <property type="match status" value="1"/>
</dbReference>
<organism evidence="7 8">
    <name type="scientific">Caenorhabditis bovis</name>
    <dbReference type="NCBI Taxonomy" id="2654633"/>
    <lineage>
        <taxon>Eukaryota</taxon>
        <taxon>Metazoa</taxon>
        <taxon>Ecdysozoa</taxon>
        <taxon>Nematoda</taxon>
        <taxon>Chromadorea</taxon>
        <taxon>Rhabditida</taxon>
        <taxon>Rhabditina</taxon>
        <taxon>Rhabditomorpha</taxon>
        <taxon>Rhabditoidea</taxon>
        <taxon>Rhabditidae</taxon>
        <taxon>Peloderinae</taxon>
        <taxon>Caenorhabditis</taxon>
    </lineage>
</organism>
<feature type="compositionally biased region" description="Low complexity" evidence="5">
    <location>
        <begin position="345"/>
        <end position="356"/>
    </location>
</feature>
<name>A0A8S1F1U0_9PELO</name>
<sequence length="858" mass="95261">MRKGKPASFEEAARVGSSSAAATNASGTASNRQRNRSLKKSPAVQDDDPSHHHLIPQEPRRAASFDVAAGISSPKVPPASFRPGSFDASRSAFSPVEVPRLLVQSPLSPLQLERPPPTDSRLLTVPSPDFRKSPSDNRSYSCESPKGGMHQTTPSDVFALGNLGSIPPSLLNQLSVAMQHQALGLSSPLLDDFKIQSAVPKLEQMDCSGSFETVGSGSFELPTNASFDQVGTHHNGQATPEIMAQMPPKSIIQDDIRNSNGRFQLVRKRGRSEVWNLFGQVLDTMTQVRLPYVACYACKVLYTDTGGGTGNMTRHRCPIGASYRSGTHGSSTETVDPGCPGSFESTASATTTTTTTRAEPRPQISLTSVDNEPHHSRDSEFDKEILTEALVKCCALDLIDPVVFNGKGFRGLISKIMALAKRGNNQTSIDTFPDIATVKSAMQTHLRFCTDDLKNELSRTTQGVRLTLETLTYCDKVYRVIHGSRISPDWKWRSNILGVFKCKDNESIKDMINIVVHNYELDKNLLRVTTPNANHDLAPIKTFIDIKSKLMEILATALSASSLPVTQMLQAIDQLTKMLVDLDVRLPFDYEKTEDVFDVHRLLAEWNDRWSQIEQIISSKCPHLLTSFKIINPSHMRDLEAFIMPFRETIESLIQEQPNFQKVLPEWFALMHECQVSDDEPSPLLRELKTKATELLKSEMEQIITDEHRIAAILNPRLSRKLNMILTESERNTACEKIRAMCGIRNPSEPLSRGSSCDGEPHRKRRMFLSSLEDDPVGDELECYLRSQYPPQQTKDVITFWSTIGQTQFPSLASLARRTLSTPATAPKTSFDPSCASVAPDQLHTFLMLRSMFDSDGN</sequence>
<evidence type="ECO:0000256" key="1">
    <source>
        <dbReference type="ARBA" id="ARBA00022723"/>
    </source>
</evidence>
<dbReference type="PROSITE" id="PS50808">
    <property type="entry name" value="ZF_BED"/>
    <property type="match status" value="1"/>
</dbReference>
<dbReference type="AlphaFoldDB" id="A0A8S1F1U0"/>
<dbReference type="PANTHER" id="PTHR46169:SF29">
    <property type="entry name" value="DNA REPLICATION-RELATED ELEMENT FACTOR, ISOFORM A"/>
    <property type="match status" value="1"/>
</dbReference>
<proteinExistence type="predicted"/>
<evidence type="ECO:0000256" key="3">
    <source>
        <dbReference type="ARBA" id="ARBA00022833"/>
    </source>
</evidence>
<keyword evidence="3" id="KW-0862">Zinc</keyword>
<feature type="compositionally biased region" description="Polar residues" evidence="5">
    <location>
        <begin position="324"/>
        <end position="334"/>
    </location>
</feature>
<feature type="compositionally biased region" description="Low complexity" evidence="5">
    <location>
        <begin position="16"/>
        <end position="31"/>
    </location>
</feature>
<dbReference type="InterPro" id="IPR012337">
    <property type="entry name" value="RNaseH-like_sf"/>
</dbReference>
<feature type="domain" description="BED-type" evidence="6">
    <location>
        <begin position="269"/>
        <end position="335"/>
    </location>
</feature>
<evidence type="ECO:0000313" key="7">
    <source>
        <dbReference type="EMBL" id="CAB3405967.1"/>
    </source>
</evidence>
<keyword evidence="8" id="KW-1185">Reference proteome</keyword>
<accession>A0A8S1F1U0</accession>
<dbReference type="InterPro" id="IPR003656">
    <property type="entry name" value="Znf_BED"/>
</dbReference>
<feature type="region of interest" description="Disordered" evidence="5">
    <location>
        <begin position="1"/>
        <end position="83"/>
    </location>
</feature>